<name>A0A2U2CBB0_9RHOB</name>
<keyword evidence="3" id="KW-0813">Transport</keyword>
<dbReference type="InterPro" id="IPR006143">
    <property type="entry name" value="RND_pump_MFP"/>
</dbReference>
<dbReference type="Gene3D" id="1.10.287.470">
    <property type="entry name" value="Helix hairpin bin"/>
    <property type="match status" value="1"/>
</dbReference>
<dbReference type="InterPro" id="IPR058627">
    <property type="entry name" value="MdtA-like_C"/>
</dbReference>
<dbReference type="InterPro" id="IPR058792">
    <property type="entry name" value="Beta-barrel_RND_2"/>
</dbReference>
<dbReference type="Gene3D" id="2.40.30.170">
    <property type="match status" value="1"/>
</dbReference>
<dbReference type="Pfam" id="PF25967">
    <property type="entry name" value="RND-MFP_C"/>
    <property type="match status" value="1"/>
</dbReference>
<evidence type="ECO:0000259" key="8">
    <source>
        <dbReference type="Pfam" id="PF25954"/>
    </source>
</evidence>
<protein>
    <submittedName>
        <fullName evidence="10">Efflux RND transporter periplasmic adaptor subunit</fullName>
    </submittedName>
</protein>
<dbReference type="Proteomes" id="UP000244940">
    <property type="component" value="Unassembled WGS sequence"/>
</dbReference>
<keyword evidence="4" id="KW-0175">Coiled coil</keyword>
<evidence type="ECO:0000256" key="3">
    <source>
        <dbReference type="ARBA" id="ARBA00022448"/>
    </source>
</evidence>
<organism evidence="10 11">
    <name type="scientific">Pararhodobacter marinus</name>
    <dbReference type="NCBI Taxonomy" id="2184063"/>
    <lineage>
        <taxon>Bacteria</taxon>
        <taxon>Pseudomonadati</taxon>
        <taxon>Pseudomonadota</taxon>
        <taxon>Alphaproteobacteria</taxon>
        <taxon>Rhodobacterales</taxon>
        <taxon>Paracoccaceae</taxon>
        <taxon>Pararhodobacter</taxon>
    </lineage>
</organism>
<sequence length="414" mass="42701">MRILPPISSRALVVIAAALALLAPVSLPAQAQDSAHVPAVTAATARTAPLRQVVTVSGTLIPRNEVLVFPHTGGFAITELNAEMGDRVSAGDVLARIDDRTLRLRVTQAEAQLANAEAARRQAESQVAANEAQLQQADQVLTRMQSLRSSGAATQSALDEAQTAQLSAEAALASARDGVQAASAALEQARASLEVAQLDYRNAAIVAPVDGIVSARNGQIGAIAATGGEPIFRLIEDGEVEVSAEVIETELVLLERGQPARLQIAGLPEVTGAVRLVAPVVSATTRLGEVRISLGDSAGLRPGLFVSGQVIVADREGLAVPLTAVLRDSEGSYVLVLGDDNVLAHRDVSLGLAWDGLQEITDGLSAGERVVARAGAFFADGDRVRPLDADADPSDLAQAGSASEAQTGEDGVSE</sequence>
<dbReference type="Gene3D" id="2.40.50.100">
    <property type="match status" value="1"/>
</dbReference>
<dbReference type="GO" id="GO:1990281">
    <property type="term" value="C:efflux pump complex"/>
    <property type="evidence" value="ECO:0007669"/>
    <property type="project" value="TreeGrafter"/>
</dbReference>
<feature type="domain" description="CusB-like beta-barrel" evidence="8">
    <location>
        <begin position="242"/>
        <end position="309"/>
    </location>
</feature>
<evidence type="ECO:0000259" key="7">
    <source>
        <dbReference type="Pfam" id="PF25917"/>
    </source>
</evidence>
<dbReference type="GeneID" id="94365240"/>
<feature type="domain" description="Multidrug resistance protein MdtA-like barrel-sandwich hybrid" evidence="7">
    <location>
        <begin position="76"/>
        <end position="227"/>
    </location>
</feature>
<reference evidence="10 11" key="1">
    <citation type="submission" date="2018-05" db="EMBL/GenBank/DDBJ databases">
        <title>Pararhodobacter marina sp. nov., isolated from deep-sea water of the Indian Ocean.</title>
        <authorList>
            <person name="Lai Q.Sr."/>
            <person name="Liu X."/>
            <person name="Shao Z."/>
        </authorList>
    </citation>
    <scope>NUCLEOTIDE SEQUENCE [LARGE SCALE GENOMIC DNA]</scope>
    <source>
        <strain evidence="10 11">CIC4N-9</strain>
    </source>
</reference>
<comment type="similarity">
    <text evidence="2">Belongs to the membrane fusion protein (MFP) (TC 8.A.1) family.</text>
</comment>
<dbReference type="Gene3D" id="2.40.420.20">
    <property type="match status" value="1"/>
</dbReference>
<evidence type="ECO:0000256" key="4">
    <source>
        <dbReference type="SAM" id="Coils"/>
    </source>
</evidence>
<keyword evidence="11" id="KW-1185">Reference proteome</keyword>
<feature type="domain" description="Multidrug resistance protein MdtA-like C-terminal permuted SH3" evidence="9">
    <location>
        <begin position="319"/>
        <end position="371"/>
    </location>
</feature>
<dbReference type="RefSeq" id="WP_109533198.1">
    <property type="nucleotide sequence ID" value="NZ_QEYD01000005.1"/>
</dbReference>
<feature type="region of interest" description="Disordered" evidence="5">
    <location>
        <begin position="385"/>
        <end position="414"/>
    </location>
</feature>
<dbReference type="NCBIfam" id="TIGR01730">
    <property type="entry name" value="RND_mfp"/>
    <property type="match status" value="1"/>
</dbReference>
<evidence type="ECO:0000256" key="1">
    <source>
        <dbReference type="ARBA" id="ARBA00004196"/>
    </source>
</evidence>
<dbReference type="PANTHER" id="PTHR30469">
    <property type="entry name" value="MULTIDRUG RESISTANCE PROTEIN MDTA"/>
    <property type="match status" value="1"/>
</dbReference>
<feature type="coiled-coil region" evidence="4">
    <location>
        <begin position="99"/>
        <end position="140"/>
    </location>
</feature>
<dbReference type="InterPro" id="IPR058625">
    <property type="entry name" value="MdtA-like_BSH"/>
</dbReference>
<evidence type="ECO:0000256" key="2">
    <source>
        <dbReference type="ARBA" id="ARBA00009477"/>
    </source>
</evidence>
<dbReference type="PANTHER" id="PTHR30469:SF15">
    <property type="entry name" value="HLYD FAMILY OF SECRETION PROTEINS"/>
    <property type="match status" value="1"/>
</dbReference>
<dbReference type="AlphaFoldDB" id="A0A2U2CBB0"/>
<accession>A0A2U2CBB0</accession>
<dbReference type="GO" id="GO:0015562">
    <property type="term" value="F:efflux transmembrane transporter activity"/>
    <property type="evidence" value="ECO:0007669"/>
    <property type="project" value="TreeGrafter"/>
</dbReference>
<dbReference type="SUPFAM" id="SSF111369">
    <property type="entry name" value="HlyD-like secretion proteins"/>
    <property type="match status" value="2"/>
</dbReference>
<comment type="subcellular location">
    <subcellularLocation>
        <location evidence="1">Cell envelope</location>
    </subcellularLocation>
</comment>
<dbReference type="Pfam" id="PF25917">
    <property type="entry name" value="BSH_RND"/>
    <property type="match status" value="1"/>
</dbReference>
<proteinExistence type="inferred from homology"/>
<comment type="caution">
    <text evidence="10">The sequence shown here is derived from an EMBL/GenBank/DDBJ whole genome shotgun (WGS) entry which is preliminary data.</text>
</comment>
<keyword evidence="6" id="KW-0732">Signal</keyword>
<dbReference type="Pfam" id="PF25954">
    <property type="entry name" value="Beta-barrel_RND_2"/>
    <property type="match status" value="1"/>
</dbReference>
<feature type="chain" id="PRO_5015787901" evidence="6">
    <location>
        <begin position="32"/>
        <end position="414"/>
    </location>
</feature>
<gene>
    <name evidence="10" type="ORF">C4N9_10085</name>
</gene>
<evidence type="ECO:0000313" key="10">
    <source>
        <dbReference type="EMBL" id="PWE29149.1"/>
    </source>
</evidence>
<evidence type="ECO:0000259" key="9">
    <source>
        <dbReference type="Pfam" id="PF25967"/>
    </source>
</evidence>
<evidence type="ECO:0000313" key="11">
    <source>
        <dbReference type="Proteomes" id="UP000244940"/>
    </source>
</evidence>
<dbReference type="OrthoDB" id="7422354at2"/>
<feature type="signal peptide" evidence="6">
    <location>
        <begin position="1"/>
        <end position="31"/>
    </location>
</feature>
<dbReference type="EMBL" id="QEYD01000005">
    <property type="protein sequence ID" value="PWE29149.1"/>
    <property type="molecule type" value="Genomic_DNA"/>
</dbReference>
<evidence type="ECO:0000256" key="6">
    <source>
        <dbReference type="SAM" id="SignalP"/>
    </source>
</evidence>
<evidence type="ECO:0000256" key="5">
    <source>
        <dbReference type="SAM" id="MobiDB-lite"/>
    </source>
</evidence>